<dbReference type="Gene3D" id="3.90.79.10">
    <property type="entry name" value="Nucleoside Triphosphate Pyrophosphohydrolase"/>
    <property type="match status" value="1"/>
</dbReference>
<feature type="domain" description="Nudix hydrolase" evidence="2">
    <location>
        <begin position="19"/>
        <end position="154"/>
    </location>
</feature>
<evidence type="ECO:0000256" key="1">
    <source>
        <dbReference type="ARBA" id="ARBA00022801"/>
    </source>
</evidence>
<dbReference type="KEGG" id="serj:SGUI_2768"/>
<evidence type="ECO:0000259" key="2">
    <source>
        <dbReference type="PROSITE" id="PS51462"/>
    </source>
</evidence>
<dbReference type="PROSITE" id="PS00893">
    <property type="entry name" value="NUDIX_BOX"/>
    <property type="match status" value="1"/>
</dbReference>
<dbReference type="InterPro" id="IPR015797">
    <property type="entry name" value="NUDIX_hydrolase-like_dom_sf"/>
</dbReference>
<organism evidence="3 4">
    <name type="scientific">Serinicoccus hydrothermalis</name>
    <dbReference type="NCBI Taxonomy" id="1758689"/>
    <lineage>
        <taxon>Bacteria</taxon>
        <taxon>Bacillati</taxon>
        <taxon>Actinomycetota</taxon>
        <taxon>Actinomycetes</taxon>
        <taxon>Micrococcales</taxon>
        <taxon>Ornithinimicrobiaceae</taxon>
        <taxon>Serinicoccus</taxon>
    </lineage>
</organism>
<dbReference type="GO" id="GO:0016787">
    <property type="term" value="F:hydrolase activity"/>
    <property type="evidence" value="ECO:0007669"/>
    <property type="project" value="UniProtKB-KW"/>
</dbReference>
<dbReference type="STRING" id="1758689.SGUI_2768"/>
<dbReference type="SUPFAM" id="SSF55811">
    <property type="entry name" value="Nudix"/>
    <property type="match status" value="1"/>
</dbReference>
<evidence type="ECO:0000313" key="4">
    <source>
        <dbReference type="Proteomes" id="UP000092482"/>
    </source>
</evidence>
<accession>A0A1B1NFE4</accession>
<dbReference type="PROSITE" id="PS51462">
    <property type="entry name" value="NUDIX"/>
    <property type="match status" value="1"/>
</dbReference>
<reference evidence="3 4" key="1">
    <citation type="submission" date="2016-03" db="EMBL/GenBank/DDBJ databases">
        <title>Shallow-sea hydrothermal system.</title>
        <authorList>
            <person name="Tang K."/>
        </authorList>
    </citation>
    <scope>NUCLEOTIDE SEQUENCE [LARGE SCALE GENOMIC DNA]</scope>
    <source>
        <strain evidence="3 4">JLT9</strain>
    </source>
</reference>
<dbReference type="EMBL" id="CP014989">
    <property type="protein sequence ID" value="ANS80164.1"/>
    <property type="molecule type" value="Genomic_DNA"/>
</dbReference>
<keyword evidence="1" id="KW-0378">Hydrolase</keyword>
<proteinExistence type="predicted"/>
<evidence type="ECO:0000313" key="3">
    <source>
        <dbReference type="EMBL" id="ANS80164.1"/>
    </source>
</evidence>
<dbReference type="InterPro" id="IPR020084">
    <property type="entry name" value="NUDIX_hydrolase_CS"/>
</dbReference>
<dbReference type="RefSeq" id="WP_066641364.1">
    <property type="nucleotide sequence ID" value="NZ_CP014989.1"/>
</dbReference>
<name>A0A1B1NFE4_9MICO</name>
<dbReference type="InterPro" id="IPR000086">
    <property type="entry name" value="NUDIX_hydrolase_dom"/>
</dbReference>
<dbReference type="AlphaFoldDB" id="A0A1B1NFE4"/>
<sequence>MIEERPDGASASDYLPPTQIRVLSLALIRHPGTGALFVTEYLDPARDETLHRPAGGGIEFGETSEQALRREFREEFDTELEVGERLGVVENIFVFNGRPGHEYIVVHEATFLDRAMLGHGPWPVLDAPSDVGVWRPATGVDLPRLVPDALADLF</sequence>
<dbReference type="Proteomes" id="UP000092482">
    <property type="component" value="Chromosome"/>
</dbReference>
<dbReference type="Pfam" id="PF00293">
    <property type="entry name" value="NUDIX"/>
    <property type="match status" value="1"/>
</dbReference>
<gene>
    <name evidence="3" type="ORF">SGUI_2768</name>
</gene>
<keyword evidence="4" id="KW-1185">Reference proteome</keyword>
<protein>
    <submittedName>
        <fullName evidence="3">MutT/nudix family protein</fullName>
    </submittedName>
</protein>